<evidence type="ECO:0000313" key="2">
    <source>
        <dbReference type="EMBL" id="KAF7490561.1"/>
    </source>
</evidence>
<dbReference type="Gene3D" id="2.30.29.30">
    <property type="entry name" value="Pleckstrin-homology domain (PH domain)/Phosphotyrosine-binding domain (PTB)"/>
    <property type="match status" value="1"/>
</dbReference>
<dbReference type="PANTHER" id="PTHR21258:SF62">
    <property type="entry name" value="INSULIN RECEPTOR SUBSTRATE 1"/>
    <property type="match status" value="1"/>
</dbReference>
<dbReference type="GO" id="GO:0005737">
    <property type="term" value="C:cytoplasm"/>
    <property type="evidence" value="ECO:0007669"/>
    <property type="project" value="TreeGrafter"/>
</dbReference>
<keyword evidence="4" id="KW-1185">Reference proteome</keyword>
<proteinExistence type="predicted"/>
<dbReference type="GO" id="GO:0007265">
    <property type="term" value="P:Ras protein signal transduction"/>
    <property type="evidence" value="ECO:0007669"/>
    <property type="project" value="TreeGrafter"/>
</dbReference>
<dbReference type="GO" id="GO:0043410">
    <property type="term" value="P:positive regulation of MAPK cascade"/>
    <property type="evidence" value="ECO:0007669"/>
    <property type="project" value="TreeGrafter"/>
</dbReference>
<gene>
    <name evidence="2" type="ORF">SSS_8234</name>
</gene>
<dbReference type="SMART" id="SM00310">
    <property type="entry name" value="PTBI"/>
    <property type="match status" value="1"/>
</dbReference>
<evidence type="ECO:0000313" key="3">
    <source>
        <dbReference type="EnsemblMetazoa" id="KAF7490561.1"/>
    </source>
</evidence>
<protein>
    <submittedName>
        <fullName evidence="2">Docking protein 1</fullName>
    </submittedName>
</protein>
<sequence length="255" mass="29971">MESRFYSASFNVQVIETDASQRCGLRPIQIYRLILEPTNIILVKNKNFDHSNDVVHRNDDCKNDCIHLEWPYKFIRRYGYTNNSFSFEAGSKCISGEGLFIFRNKRSKILYDQINFNIETIKFQQQREQQKLSKNLQFRSNNNREKKESFSMIDDLDDDVLCRQINCRRSINQDLSNDIFVYKHFASSSMDDNLEPYYSNQCLSRKYACDDNDEARDRINSSTNLDCNGNDNLVSNENVPHLIVNGCTYARIIKK</sequence>
<dbReference type="Proteomes" id="UP000070412">
    <property type="component" value="Unassembled WGS sequence"/>
</dbReference>
<organism evidence="2">
    <name type="scientific">Sarcoptes scabiei</name>
    <name type="common">Itch mite</name>
    <name type="synonym">Acarus scabiei</name>
    <dbReference type="NCBI Taxonomy" id="52283"/>
    <lineage>
        <taxon>Eukaryota</taxon>
        <taxon>Metazoa</taxon>
        <taxon>Ecdysozoa</taxon>
        <taxon>Arthropoda</taxon>
        <taxon>Chelicerata</taxon>
        <taxon>Arachnida</taxon>
        <taxon>Acari</taxon>
        <taxon>Acariformes</taxon>
        <taxon>Sarcoptiformes</taxon>
        <taxon>Astigmata</taxon>
        <taxon>Psoroptidia</taxon>
        <taxon>Sarcoptoidea</taxon>
        <taxon>Sarcoptidae</taxon>
        <taxon>Sarcoptinae</taxon>
        <taxon>Sarcoptes</taxon>
    </lineage>
</organism>
<name>A0A834VBF7_SARSC</name>
<dbReference type="InterPro" id="IPR050996">
    <property type="entry name" value="Docking_Protein_DOK"/>
</dbReference>
<feature type="domain" description="IRS-type PTB" evidence="1">
    <location>
        <begin position="6"/>
        <end position="128"/>
    </location>
</feature>
<dbReference type="PANTHER" id="PTHR21258">
    <property type="entry name" value="DOCKING PROTEIN RELATED"/>
    <property type="match status" value="1"/>
</dbReference>
<reference evidence="3" key="3">
    <citation type="submission" date="2022-06" db="UniProtKB">
        <authorList>
            <consortium name="EnsemblMetazoa"/>
        </authorList>
    </citation>
    <scope>IDENTIFICATION</scope>
</reference>
<dbReference type="PROSITE" id="PS51064">
    <property type="entry name" value="IRS_PTB"/>
    <property type="match status" value="1"/>
</dbReference>
<dbReference type="EMBL" id="WVUK01000062">
    <property type="protein sequence ID" value="KAF7490561.1"/>
    <property type="molecule type" value="Genomic_DNA"/>
</dbReference>
<dbReference type="GO" id="GO:0007169">
    <property type="term" value="P:cell surface receptor protein tyrosine kinase signaling pathway"/>
    <property type="evidence" value="ECO:0007669"/>
    <property type="project" value="TreeGrafter"/>
</dbReference>
<reference evidence="2" key="2">
    <citation type="submission" date="2020-01" db="EMBL/GenBank/DDBJ databases">
        <authorList>
            <person name="Korhonen P.K.K."/>
            <person name="Guangxu M.G."/>
            <person name="Wang T.W."/>
            <person name="Stroehlein A.J.S."/>
            <person name="Young N.D."/>
            <person name="Ang C.-S.A."/>
            <person name="Fernando D.W.F."/>
            <person name="Lu H.L."/>
            <person name="Taylor S.T."/>
            <person name="Ehtesham M.E.M."/>
            <person name="Najaraj S.H.N."/>
            <person name="Harsha G.H.G."/>
            <person name="Madugundu A.M."/>
            <person name="Renuse S.R."/>
            <person name="Holt D.H."/>
            <person name="Pandey A.P."/>
            <person name="Papenfuss A.P."/>
            <person name="Gasser R.B.G."/>
            <person name="Fischer K.F."/>
        </authorList>
    </citation>
    <scope>NUCLEOTIDE SEQUENCE</scope>
    <source>
        <strain evidence="2">SSS_KF_BRIS2020</strain>
    </source>
</reference>
<dbReference type="EnsemblMetazoa" id="SSS_8234s_mrna">
    <property type="protein sequence ID" value="KAF7490561.1"/>
    <property type="gene ID" value="SSS_8234"/>
</dbReference>
<evidence type="ECO:0000313" key="4">
    <source>
        <dbReference type="Proteomes" id="UP000070412"/>
    </source>
</evidence>
<dbReference type="SUPFAM" id="SSF50729">
    <property type="entry name" value="PH domain-like"/>
    <property type="match status" value="1"/>
</dbReference>
<dbReference type="AlphaFoldDB" id="A0A834VBF7"/>
<dbReference type="SMART" id="SM01244">
    <property type="entry name" value="IRS"/>
    <property type="match status" value="1"/>
</dbReference>
<dbReference type="Pfam" id="PF02174">
    <property type="entry name" value="IRS"/>
    <property type="match status" value="1"/>
</dbReference>
<accession>A0A834VBF7</accession>
<evidence type="ECO:0000259" key="1">
    <source>
        <dbReference type="PROSITE" id="PS51064"/>
    </source>
</evidence>
<dbReference type="OrthoDB" id="6243387at2759"/>
<dbReference type="InterPro" id="IPR002404">
    <property type="entry name" value="IRS_PTB"/>
</dbReference>
<dbReference type="InterPro" id="IPR011993">
    <property type="entry name" value="PH-like_dom_sf"/>
</dbReference>
<reference evidence="4" key="1">
    <citation type="journal article" date="2020" name="PLoS Negl. Trop. Dis.">
        <title>High-quality nuclear genome for Sarcoptes scabiei-A critical resource for a neglected parasite.</title>
        <authorList>
            <person name="Korhonen P.K."/>
            <person name="Gasser R.B."/>
            <person name="Ma G."/>
            <person name="Wang T."/>
            <person name="Stroehlein A.J."/>
            <person name="Young N.D."/>
            <person name="Ang C.S."/>
            <person name="Fernando D.D."/>
            <person name="Lu H.C."/>
            <person name="Taylor S."/>
            <person name="Reynolds S.L."/>
            <person name="Mofiz E."/>
            <person name="Najaraj S.H."/>
            <person name="Gowda H."/>
            <person name="Madugundu A."/>
            <person name="Renuse S."/>
            <person name="Holt D."/>
            <person name="Pandey A."/>
            <person name="Papenfuss A.T."/>
            <person name="Fischer K."/>
        </authorList>
    </citation>
    <scope>NUCLEOTIDE SEQUENCE [LARGE SCALE GENOMIC DNA]</scope>
</reference>